<keyword evidence="13 14" id="KW-0464">Manganese</keyword>
<evidence type="ECO:0000256" key="8">
    <source>
        <dbReference type="ARBA" id="ARBA00022490"/>
    </source>
</evidence>
<evidence type="ECO:0000256" key="15">
    <source>
        <dbReference type="PROSITE-ProRule" id="PRU01319"/>
    </source>
</evidence>
<dbReference type="PANTHER" id="PTHR10954">
    <property type="entry name" value="RIBONUCLEASE H2 SUBUNIT A"/>
    <property type="match status" value="1"/>
</dbReference>
<reference evidence="18" key="1">
    <citation type="submission" date="2019-09" db="EMBL/GenBank/DDBJ databases">
        <title>Characterisation of the sponge microbiome using genome-centric metagenomics.</title>
        <authorList>
            <person name="Engelberts J.P."/>
            <person name="Robbins S.J."/>
            <person name="De Goeij J.M."/>
            <person name="Aranda M."/>
            <person name="Bell S.C."/>
            <person name="Webster N.S."/>
        </authorList>
    </citation>
    <scope>NUCLEOTIDE SEQUENCE</scope>
    <source>
        <strain evidence="18">SB0661_bin_32</strain>
    </source>
</reference>
<evidence type="ECO:0000313" key="18">
    <source>
        <dbReference type="EMBL" id="MYC96228.1"/>
    </source>
</evidence>
<dbReference type="CDD" id="cd07182">
    <property type="entry name" value="RNase_HII_bacteria_HII_like"/>
    <property type="match status" value="1"/>
</dbReference>
<dbReference type="PROSITE" id="PS51975">
    <property type="entry name" value="RNASE_H_2"/>
    <property type="match status" value="1"/>
</dbReference>
<feature type="binding site" evidence="14 15">
    <location>
        <position position="133"/>
    </location>
    <ligand>
        <name>a divalent metal cation</name>
        <dbReference type="ChEBI" id="CHEBI:60240"/>
    </ligand>
</feature>
<comment type="catalytic activity">
    <reaction evidence="1 14 15 16">
        <text>Endonucleolytic cleavage to 5'-phosphomonoester.</text>
        <dbReference type="EC" id="3.1.26.4"/>
    </reaction>
</comment>
<accession>A0A6B1D984</accession>
<dbReference type="GO" id="GO:0005737">
    <property type="term" value="C:cytoplasm"/>
    <property type="evidence" value="ECO:0007669"/>
    <property type="project" value="UniProtKB-SubCell"/>
</dbReference>
<dbReference type="NCBIfam" id="NF000595">
    <property type="entry name" value="PRK00015.1-3"/>
    <property type="match status" value="1"/>
</dbReference>
<keyword evidence="8 14" id="KW-0963">Cytoplasm</keyword>
<dbReference type="InterPro" id="IPR012337">
    <property type="entry name" value="RNaseH-like_sf"/>
</dbReference>
<evidence type="ECO:0000256" key="7">
    <source>
        <dbReference type="ARBA" id="ARBA00019179"/>
    </source>
</evidence>
<feature type="domain" description="RNase H type-2" evidence="17">
    <location>
        <begin position="31"/>
        <end position="224"/>
    </location>
</feature>
<gene>
    <name evidence="14" type="primary">rnhB</name>
    <name evidence="18" type="ORF">F4X14_14790</name>
</gene>
<sequence>MEGHCCGENREQKKRYPTLAEERQLWRAGFARVAGLDEAGRGALAGPVVAGAVILPANTRRVGLWAEVQDSKLLSPPRREELSVRIQEQAAAWSLGQASAAEIDALGIAPATRLAMRRAVQALSPSPDHLLLDWVQLKSVNLPQRSFTKGDLHIVSIAAASILAKVHRDRLLCQLHERFPAYGFHSHKGYAARSHLAAIEKLGPCPAHRRSFSPLRKDETLFDRPA</sequence>
<dbReference type="Pfam" id="PF01351">
    <property type="entry name" value="RNase_HII"/>
    <property type="match status" value="1"/>
</dbReference>
<evidence type="ECO:0000256" key="12">
    <source>
        <dbReference type="ARBA" id="ARBA00022801"/>
    </source>
</evidence>
<evidence type="ECO:0000256" key="6">
    <source>
        <dbReference type="ARBA" id="ARBA00012180"/>
    </source>
</evidence>
<dbReference type="GO" id="GO:0003723">
    <property type="term" value="F:RNA binding"/>
    <property type="evidence" value="ECO:0007669"/>
    <property type="project" value="UniProtKB-UniRule"/>
</dbReference>
<dbReference type="SUPFAM" id="SSF53098">
    <property type="entry name" value="Ribonuclease H-like"/>
    <property type="match status" value="1"/>
</dbReference>
<dbReference type="AlphaFoldDB" id="A0A6B1D984"/>
<protein>
    <recommendedName>
        <fullName evidence="7 14">Ribonuclease HII</fullName>
        <shortName evidence="14">RNase HII</shortName>
        <ecNumber evidence="6 14">3.1.26.4</ecNumber>
    </recommendedName>
</protein>
<evidence type="ECO:0000256" key="2">
    <source>
        <dbReference type="ARBA" id="ARBA00001946"/>
    </source>
</evidence>
<comment type="caution">
    <text evidence="18">The sequence shown here is derived from an EMBL/GenBank/DDBJ whole genome shotgun (WGS) entry which is preliminary data.</text>
</comment>
<evidence type="ECO:0000256" key="5">
    <source>
        <dbReference type="ARBA" id="ARBA00007383"/>
    </source>
</evidence>
<dbReference type="PANTHER" id="PTHR10954:SF18">
    <property type="entry name" value="RIBONUCLEASE HII"/>
    <property type="match status" value="1"/>
</dbReference>
<evidence type="ECO:0000256" key="16">
    <source>
        <dbReference type="RuleBase" id="RU003515"/>
    </source>
</evidence>
<dbReference type="GO" id="GO:0030145">
    <property type="term" value="F:manganese ion binding"/>
    <property type="evidence" value="ECO:0007669"/>
    <property type="project" value="UniProtKB-UniRule"/>
</dbReference>
<dbReference type="InterPro" id="IPR024567">
    <property type="entry name" value="RNase_HII/HIII_dom"/>
</dbReference>
<evidence type="ECO:0000256" key="3">
    <source>
        <dbReference type="ARBA" id="ARBA00004065"/>
    </source>
</evidence>
<comment type="similarity">
    <text evidence="5 14 16">Belongs to the RNase HII family.</text>
</comment>
<feature type="binding site" evidence="14 15">
    <location>
        <position position="38"/>
    </location>
    <ligand>
        <name>a divalent metal cation</name>
        <dbReference type="ChEBI" id="CHEBI:60240"/>
    </ligand>
</feature>
<evidence type="ECO:0000256" key="1">
    <source>
        <dbReference type="ARBA" id="ARBA00000077"/>
    </source>
</evidence>
<keyword evidence="12 14" id="KW-0378">Hydrolase</keyword>
<feature type="binding site" evidence="14 15">
    <location>
        <position position="37"/>
    </location>
    <ligand>
        <name>a divalent metal cation</name>
        <dbReference type="ChEBI" id="CHEBI:60240"/>
    </ligand>
</feature>
<organism evidence="18">
    <name type="scientific">Caldilineaceae bacterium SB0661_bin_32</name>
    <dbReference type="NCBI Taxonomy" id="2605255"/>
    <lineage>
        <taxon>Bacteria</taxon>
        <taxon>Bacillati</taxon>
        <taxon>Chloroflexota</taxon>
        <taxon>Caldilineae</taxon>
        <taxon>Caldilineales</taxon>
        <taxon>Caldilineaceae</taxon>
    </lineage>
</organism>
<dbReference type="InterPro" id="IPR036397">
    <property type="entry name" value="RNaseH_sf"/>
</dbReference>
<dbReference type="InterPro" id="IPR001352">
    <property type="entry name" value="RNase_HII/HIII"/>
</dbReference>
<dbReference type="HAMAP" id="MF_00052_B">
    <property type="entry name" value="RNase_HII_B"/>
    <property type="match status" value="1"/>
</dbReference>
<dbReference type="EC" id="3.1.26.4" evidence="6 14"/>
<comment type="subcellular location">
    <subcellularLocation>
        <location evidence="4 14">Cytoplasm</location>
    </subcellularLocation>
</comment>
<dbReference type="GO" id="GO:0043137">
    <property type="term" value="P:DNA replication, removal of RNA primer"/>
    <property type="evidence" value="ECO:0007669"/>
    <property type="project" value="TreeGrafter"/>
</dbReference>
<dbReference type="GO" id="GO:0006298">
    <property type="term" value="P:mismatch repair"/>
    <property type="evidence" value="ECO:0007669"/>
    <property type="project" value="TreeGrafter"/>
</dbReference>
<comment type="cofactor">
    <cofactor evidence="2">
        <name>Mg(2+)</name>
        <dbReference type="ChEBI" id="CHEBI:18420"/>
    </cofactor>
</comment>
<comment type="cofactor">
    <cofactor evidence="14 15">
        <name>Mn(2+)</name>
        <dbReference type="ChEBI" id="CHEBI:29035"/>
    </cofactor>
    <cofactor evidence="14 15">
        <name>Mg(2+)</name>
        <dbReference type="ChEBI" id="CHEBI:18420"/>
    </cofactor>
    <text evidence="14 15">Manganese or magnesium. Binds 1 divalent metal ion per monomer in the absence of substrate. May bind a second metal ion after substrate binding.</text>
</comment>
<evidence type="ECO:0000256" key="14">
    <source>
        <dbReference type="HAMAP-Rule" id="MF_00052"/>
    </source>
</evidence>
<dbReference type="EMBL" id="VXMH01000076">
    <property type="protein sequence ID" value="MYC96228.1"/>
    <property type="molecule type" value="Genomic_DNA"/>
</dbReference>
<keyword evidence="10 14" id="KW-0479">Metal-binding</keyword>
<evidence type="ECO:0000256" key="10">
    <source>
        <dbReference type="ARBA" id="ARBA00022723"/>
    </source>
</evidence>
<evidence type="ECO:0000256" key="11">
    <source>
        <dbReference type="ARBA" id="ARBA00022759"/>
    </source>
</evidence>
<evidence type="ECO:0000256" key="4">
    <source>
        <dbReference type="ARBA" id="ARBA00004496"/>
    </source>
</evidence>
<keyword evidence="9 14" id="KW-0540">Nuclease</keyword>
<dbReference type="GO" id="GO:0004523">
    <property type="term" value="F:RNA-DNA hybrid ribonuclease activity"/>
    <property type="evidence" value="ECO:0007669"/>
    <property type="project" value="UniProtKB-UniRule"/>
</dbReference>
<keyword evidence="11 14" id="KW-0255">Endonuclease</keyword>
<evidence type="ECO:0000256" key="9">
    <source>
        <dbReference type="ARBA" id="ARBA00022722"/>
    </source>
</evidence>
<dbReference type="Gene3D" id="3.30.420.10">
    <property type="entry name" value="Ribonuclease H-like superfamily/Ribonuclease H"/>
    <property type="match status" value="1"/>
</dbReference>
<dbReference type="GO" id="GO:0032299">
    <property type="term" value="C:ribonuclease H2 complex"/>
    <property type="evidence" value="ECO:0007669"/>
    <property type="project" value="TreeGrafter"/>
</dbReference>
<dbReference type="InterPro" id="IPR022898">
    <property type="entry name" value="RNase_HII"/>
</dbReference>
<proteinExistence type="inferred from homology"/>
<evidence type="ECO:0000256" key="13">
    <source>
        <dbReference type="ARBA" id="ARBA00023211"/>
    </source>
</evidence>
<comment type="function">
    <text evidence="3 14 16">Endonuclease that specifically degrades the RNA of RNA-DNA hybrids.</text>
</comment>
<name>A0A6B1D984_9CHLR</name>
<evidence type="ECO:0000259" key="17">
    <source>
        <dbReference type="PROSITE" id="PS51975"/>
    </source>
</evidence>